<proteinExistence type="predicted"/>
<dbReference type="Proteomes" id="UP000886653">
    <property type="component" value="Unassembled WGS sequence"/>
</dbReference>
<comment type="caution">
    <text evidence="2">The sequence shown here is derived from an EMBL/GenBank/DDBJ whole genome shotgun (WGS) entry which is preliminary data.</text>
</comment>
<evidence type="ECO:0000313" key="3">
    <source>
        <dbReference type="Proteomes" id="UP000886653"/>
    </source>
</evidence>
<gene>
    <name evidence="2" type="ORF">CROQUDRAFT_178011</name>
</gene>
<sequence length="87" mass="10172">MDNQLVGVRGNIWNLSSSMWPILASPCFTVFIMWKYKILYHWWNAQYTLITLPKSSGNTSQDSQTIHHDSPTLHWSLSLTSMNHRHL</sequence>
<accession>A0A9P6TG32</accession>
<keyword evidence="1" id="KW-0812">Transmembrane</keyword>
<reference evidence="2" key="1">
    <citation type="submission" date="2013-11" db="EMBL/GenBank/DDBJ databases">
        <title>Genome sequence of the fusiform rust pathogen reveals effectors for host alternation and coevolution with pine.</title>
        <authorList>
            <consortium name="DOE Joint Genome Institute"/>
            <person name="Smith K."/>
            <person name="Pendleton A."/>
            <person name="Kubisiak T."/>
            <person name="Anderson C."/>
            <person name="Salamov A."/>
            <person name="Aerts A."/>
            <person name="Riley R."/>
            <person name="Clum A."/>
            <person name="Lindquist E."/>
            <person name="Ence D."/>
            <person name="Campbell M."/>
            <person name="Kronenberg Z."/>
            <person name="Feau N."/>
            <person name="Dhillon B."/>
            <person name="Hamelin R."/>
            <person name="Burleigh J."/>
            <person name="Smith J."/>
            <person name="Yandell M."/>
            <person name="Nelson C."/>
            <person name="Grigoriev I."/>
            <person name="Davis J."/>
        </authorList>
    </citation>
    <scope>NUCLEOTIDE SEQUENCE</scope>
    <source>
        <strain evidence="2">G11</strain>
    </source>
</reference>
<evidence type="ECO:0000256" key="1">
    <source>
        <dbReference type="SAM" id="Phobius"/>
    </source>
</evidence>
<keyword evidence="1" id="KW-1133">Transmembrane helix</keyword>
<dbReference type="EMBL" id="MU167218">
    <property type="protein sequence ID" value="KAG0150579.1"/>
    <property type="molecule type" value="Genomic_DNA"/>
</dbReference>
<dbReference type="AlphaFoldDB" id="A0A9P6TG32"/>
<name>A0A9P6TG32_9BASI</name>
<feature type="transmembrane region" description="Helical" evidence="1">
    <location>
        <begin position="12"/>
        <end position="34"/>
    </location>
</feature>
<keyword evidence="1" id="KW-0472">Membrane</keyword>
<protein>
    <submittedName>
        <fullName evidence="2">Uncharacterized protein</fullName>
    </submittedName>
</protein>
<organism evidence="2 3">
    <name type="scientific">Cronartium quercuum f. sp. fusiforme G11</name>
    <dbReference type="NCBI Taxonomy" id="708437"/>
    <lineage>
        <taxon>Eukaryota</taxon>
        <taxon>Fungi</taxon>
        <taxon>Dikarya</taxon>
        <taxon>Basidiomycota</taxon>
        <taxon>Pucciniomycotina</taxon>
        <taxon>Pucciniomycetes</taxon>
        <taxon>Pucciniales</taxon>
        <taxon>Coleosporiaceae</taxon>
        <taxon>Cronartium</taxon>
    </lineage>
</organism>
<keyword evidence="3" id="KW-1185">Reference proteome</keyword>
<evidence type="ECO:0000313" key="2">
    <source>
        <dbReference type="EMBL" id="KAG0150579.1"/>
    </source>
</evidence>